<gene>
    <name evidence="1" type="ORF">GCM10022405_10490</name>
</gene>
<proteinExistence type="predicted"/>
<evidence type="ECO:0000313" key="2">
    <source>
        <dbReference type="Proteomes" id="UP001499994"/>
    </source>
</evidence>
<dbReference type="EMBL" id="BAABDG010000002">
    <property type="protein sequence ID" value="GAA3886761.1"/>
    <property type="molecule type" value="Genomic_DNA"/>
</dbReference>
<reference evidence="2" key="1">
    <citation type="journal article" date="2019" name="Int. J. Syst. Evol. Microbiol.">
        <title>The Global Catalogue of Microorganisms (GCM) 10K type strain sequencing project: providing services to taxonomists for standard genome sequencing and annotation.</title>
        <authorList>
            <consortium name="The Broad Institute Genomics Platform"/>
            <consortium name="The Broad Institute Genome Sequencing Center for Infectious Disease"/>
            <person name="Wu L."/>
            <person name="Ma J."/>
        </authorList>
    </citation>
    <scope>NUCLEOTIDE SEQUENCE [LARGE SCALE GENOMIC DNA]</scope>
    <source>
        <strain evidence="2">JCM 17201</strain>
    </source>
</reference>
<protein>
    <submittedName>
        <fullName evidence="1">Uncharacterized protein</fullName>
    </submittedName>
</protein>
<keyword evidence="2" id="KW-1185">Reference proteome</keyword>
<evidence type="ECO:0000313" key="1">
    <source>
        <dbReference type="EMBL" id="GAA3886761.1"/>
    </source>
</evidence>
<accession>A0ABP7KVG0</accession>
<dbReference type="RefSeq" id="WP_279025245.1">
    <property type="nucleotide sequence ID" value="NZ_BAABDG010000002.1"/>
</dbReference>
<organism evidence="1 2">
    <name type="scientific">Gibbsiella dentisursi</name>
    <dbReference type="NCBI Taxonomy" id="796890"/>
    <lineage>
        <taxon>Bacteria</taxon>
        <taxon>Pseudomonadati</taxon>
        <taxon>Pseudomonadota</taxon>
        <taxon>Gammaproteobacteria</taxon>
        <taxon>Enterobacterales</taxon>
        <taxon>Yersiniaceae</taxon>
        <taxon>Gibbsiella</taxon>
    </lineage>
</organism>
<comment type="caution">
    <text evidence="1">The sequence shown here is derived from an EMBL/GenBank/DDBJ whole genome shotgun (WGS) entry which is preliminary data.</text>
</comment>
<dbReference type="Proteomes" id="UP001499994">
    <property type="component" value="Unassembled WGS sequence"/>
</dbReference>
<sequence>MYNFSRYQAKELALAYMSGKKHDLSPQEFLQQLKITEKSFDHLLKTGVELPAHEVMVKSF</sequence>
<name>A0ABP7KVG0_9GAMM</name>